<dbReference type="Pfam" id="PF00871">
    <property type="entry name" value="Acetate_kinase"/>
    <property type="match status" value="1"/>
</dbReference>
<keyword evidence="2 9" id="KW-0963">Cytoplasm</keyword>
<dbReference type="InterPro" id="IPR023865">
    <property type="entry name" value="Aliphatic_acid_kinase_CS"/>
</dbReference>
<evidence type="ECO:0000256" key="2">
    <source>
        <dbReference type="ARBA" id="ARBA00022490"/>
    </source>
</evidence>
<keyword evidence="4 9" id="KW-0479">Metal-binding</keyword>
<comment type="function">
    <text evidence="9">Catalyzes the formation of acetyl phosphate from acetate and ATP. Can also catalyze the reverse reaction.</text>
</comment>
<keyword evidence="7 9" id="KW-0067">ATP-binding</keyword>
<evidence type="ECO:0000256" key="3">
    <source>
        <dbReference type="ARBA" id="ARBA00022679"/>
    </source>
</evidence>
<evidence type="ECO:0000313" key="11">
    <source>
        <dbReference type="EMBL" id="MDQ0104075.1"/>
    </source>
</evidence>
<evidence type="ECO:0000256" key="8">
    <source>
        <dbReference type="ARBA" id="ARBA00022842"/>
    </source>
</evidence>
<dbReference type="PIRSF" id="PIRSF000722">
    <property type="entry name" value="Acetate_prop_kin"/>
    <property type="match status" value="1"/>
</dbReference>
<keyword evidence="8 9" id="KW-0460">Magnesium</keyword>
<dbReference type="EMBL" id="JAUSSW010000013">
    <property type="protein sequence ID" value="MDQ0104075.1"/>
    <property type="molecule type" value="Genomic_DNA"/>
</dbReference>
<dbReference type="HAMAP" id="MF_00020">
    <property type="entry name" value="Acetate_kinase"/>
    <property type="match status" value="1"/>
</dbReference>
<comment type="caution">
    <text evidence="11">The sequence shown here is derived from an EMBL/GenBank/DDBJ whole genome shotgun (WGS) entry which is preliminary data.</text>
</comment>
<comment type="subunit">
    <text evidence="9">Homodimer.</text>
</comment>
<proteinExistence type="inferred from homology"/>
<feature type="active site" description="Proton donor/acceptor" evidence="9">
    <location>
        <position position="129"/>
    </location>
</feature>
<evidence type="ECO:0000256" key="10">
    <source>
        <dbReference type="RuleBase" id="RU003835"/>
    </source>
</evidence>
<dbReference type="PANTHER" id="PTHR21060:SF21">
    <property type="entry name" value="ACETATE KINASE"/>
    <property type="match status" value="1"/>
</dbReference>
<feature type="site" description="Transition state stabilizer" evidence="9">
    <location>
        <position position="161"/>
    </location>
</feature>
<dbReference type="Proteomes" id="UP001244563">
    <property type="component" value="Unassembled WGS sequence"/>
</dbReference>
<evidence type="ECO:0000313" key="12">
    <source>
        <dbReference type="Proteomes" id="UP001244563"/>
    </source>
</evidence>
<feature type="binding site" evidence="9">
    <location>
        <begin position="310"/>
        <end position="314"/>
    </location>
    <ligand>
        <name>ATP</name>
        <dbReference type="ChEBI" id="CHEBI:30616"/>
    </ligand>
</feature>
<dbReference type="SUPFAM" id="SSF53067">
    <property type="entry name" value="Actin-like ATPase domain"/>
    <property type="match status" value="2"/>
</dbReference>
<dbReference type="PANTHER" id="PTHR21060">
    <property type="entry name" value="ACETATE KINASE"/>
    <property type="match status" value="1"/>
</dbReference>
<evidence type="ECO:0000256" key="4">
    <source>
        <dbReference type="ARBA" id="ARBA00022723"/>
    </source>
</evidence>
<feature type="site" description="Transition state stabilizer" evidence="9">
    <location>
        <position position="222"/>
    </location>
</feature>
<feature type="binding site" evidence="9">
    <location>
        <position position="379"/>
    </location>
    <ligand>
        <name>Mg(2+)</name>
        <dbReference type="ChEBI" id="CHEBI:18420"/>
    </ligand>
</feature>
<name>A0ABT9TQX4_PAENI</name>
<evidence type="ECO:0000256" key="1">
    <source>
        <dbReference type="ARBA" id="ARBA00008748"/>
    </source>
</evidence>
<dbReference type="RefSeq" id="WP_306879297.1">
    <property type="nucleotide sequence ID" value="NZ_JAUSSW010000013.1"/>
</dbReference>
<evidence type="ECO:0000256" key="7">
    <source>
        <dbReference type="ARBA" id="ARBA00022840"/>
    </source>
</evidence>
<gene>
    <name evidence="9" type="primary">ackA</name>
    <name evidence="11" type="ORF">J2T10_003748</name>
</gene>
<organism evidence="11 12">
    <name type="scientific">Paenarthrobacter nicotinovorans</name>
    <name type="common">Arthrobacter nicotinovorans</name>
    <dbReference type="NCBI Taxonomy" id="29320"/>
    <lineage>
        <taxon>Bacteria</taxon>
        <taxon>Bacillati</taxon>
        <taxon>Actinomycetota</taxon>
        <taxon>Actinomycetes</taxon>
        <taxon>Micrococcales</taxon>
        <taxon>Micrococcaceae</taxon>
        <taxon>Paenarthrobacter</taxon>
    </lineage>
</organism>
<feature type="binding site" evidence="9">
    <location>
        <position position="7"/>
    </location>
    <ligand>
        <name>Mg(2+)</name>
        <dbReference type="ChEBI" id="CHEBI:18420"/>
    </ligand>
</feature>
<dbReference type="InterPro" id="IPR004372">
    <property type="entry name" value="Ac/propionate_kinase"/>
</dbReference>
<dbReference type="InterPro" id="IPR000890">
    <property type="entry name" value="Aliphatic_acid_kin_short-chain"/>
</dbReference>
<keyword evidence="6 9" id="KW-0418">Kinase</keyword>
<evidence type="ECO:0000256" key="9">
    <source>
        <dbReference type="HAMAP-Rule" id="MF_00020"/>
    </source>
</evidence>
<feature type="binding site" evidence="9">
    <location>
        <position position="72"/>
    </location>
    <ligand>
        <name>substrate</name>
    </ligand>
</feature>
<comment type="similarity">
    <text evidence="1 9 10">Belongs to the acetokinase family.</text>
</comment>
<dbReference type="PROSITE" id="PS01076">
    <property type="entry name" value="ACETATE_KINASE_2"/>
    <property type="match status" value="1"/>
</dbReference>
<keyword evidence="5 9" id="KW-0547">Nucleotide-binding</keyword>
<evidence type="ECO:0000256" key="6">
    <source>
        <dbReference type="ARBA" id="ARBA00022777"/>
    </source>
</evidence>
<dbReference type="InterPro" id="IPR043129">
    <property type="entry name" value="ATPase_NBD"/>
</dbReference>
<reference evidence="11 12" key="1">
    <citation type="submission" date="2023-07" db="EMBL/GenBank/DDBJ databases">
        <title>Sorghum-associated microbial communities from plants grown in Nebraska, USA.</title>
        <authorList>
            <person name="Schachtman D."/>
        </authorList>
    </citation>
    <scope>NUCLEOTIDE SEQUENCE [LARGE SCALE GENOMIC DNA]</scope>
    <source>
        <strain evidence="11 12">CC523</strain>
    </source>
</reference>
<feature type="binding site" evidence="9">
    <location>
        <begin position="189"/>
        <end position="193"/>
    </location>
    <ligand>
        <name>ATP</name>
        <dbReference type="ChEBI" id="CHEBI:30616"/>
    </ligand>
</feature>
<comment type="cofactor">
    <cofactor evidence="9">
        <name>Mg(2+)</name>
        <dbReference type="ChEBI" id="CHEBI:18420"/>
    </cofactor>
    <cofactor evidence="9">
        <name>Mn(2+)</name>
        <dbReference type="ChEBI" id="CHEBI:29035"/>
    </cofactor>
    <text evidence="9">Mg(2+). Can also accept Mn(2+).</text>
</comment>
<evidence type="ECO:0000256" key="5">
    <source>
        <dbReference type="ARBA" id="ARBA00022741"/>
    </source>
</evidence>
<accession>A0ABT9TQX4</accession>
<keyword evidence="3 9" id="KW-0808">Transferase</keyword>
<comment type="pathway">
    <text evidence="9">Metabolic intermediate biosynthesis; acetyl-CoA biosynthesis; acetyl-CoA from acetate: step 1/2.</text>
</comment>
<sequence>MRVLVLNPGSSSLKYHLRETADAGRAAGILLSGQVDWPPGERSSPDRLETAFDELEATIKSVGSAPEAIGHRVVHGGAQFSTPVRVTAEVTAAIDGLSPLAPLHNRASVACIEAAGQRWPDLPQVAVFDTAFHRSIPDFAARYAIPEDLYRDYPVRRYGFHGISVEMACQDTAVFLDGPVSTLSAVVAHVGNGASVTAVRHGLSVDTSMGMTPLEGLVMGTRSGDLDPSVVLLLQQDGATADEVDHILNHQSGLLAVAGSADMRTVGMAARNGEPRARLAIDMAAYRLAKYVAAYSMVVGGPDALVFTGGVGENSALFREKVVAWLGPLGLGIDAALNNVALNNKALNNKAPNTAARDGIRVISTMESTFPVLVVPSDEERAIAESTAALLAMPTEEG</sequence>
<dbReference type="EC" id="2.7.2.1" evidence="9"/>
<dbReference type="PROSITE" id="PS01075">
    <property type="entry name" value="ACETATE_KINASE_1"/>
    <property type="match status" value="1"/>
</dbReference>
<keyword evidence="12" id="KW-1185">Reference proteome</keyword>
<protein>
    <recommendedName>
        <fullName evidence="9">Acetate kinase</fullName>
        <ecNumber evidence="9">2.7.2.1</ecNumber>
    </recommendedName>
    <alternativeName>
        <fullName evidence="9">Acetokinase</fullName>
    </alternativeName>
</protein>
<dbReference type="GO" id="GO:0008776">
    <property type="term" value="F:acetate kinase activity"/>
    <property type="evidence" value="ECO:0007669"/>
    <property type="project" value="UniProtKB-EC"/>
</dbReference>
<comment type="catalytic activity">
    <reaction evidence="9">
        <text>acetate + ATP = acetyl phosphate + ADP</text>
        <dbReference type="Rhea" id="RHEA:11352"/>
        <dbReference type="ChEBI" id="CHEBI:22191"/>
        <dbReference type="ChEBI" id="CHEBI:30089"/>
        <dbReference type="ChEBI" id="CHEBI:30616"/>
        <dbReference type="ChEBI" id="CHEBI:456216"/>
        <dbReference type="EC" id="2.7.2.1"/>
    </reaction>
</comment>
<dbReference type="PRINTS" id="PR00471">
    <property type="entry name" value="ACETATEKNASE"/>
</dbReference>
<feature type="binding site" evidence="9">
    <location>
        <begin position="262"/>
        <end position="264"/>
    </location>
    <ligand>
        <name>ATP</name>
        <dbReference type="ChEBI" id="CHEBI:30616"/>
    </ligand>
</feature>
<dbReference type="Gene3D" id="3.30.420.40">
    <property type="match status" value="2"/>
</dbReference>
<comment type="subcellular location">
    <subcellularLocation>
        <location evidence="9">Cytoplasm</location>
    </subcellularLocation>
</comment>
<dbReference type="NCBIfam" id="TIGR00016">
    <property type="entry name" value="ackA"/>
    <property type="match status" value="1"/>
</dbReference>
<feature type="binding site" evidence="9">
    <location>
        <position position="14"/>
    </location>
    <ligand>
        <name>ATP</name>
        <dbReference type="ChEBI" id="CHEBI:30616"/>
    </ligand>
</feature>